<dbReference type="RefSeq" id="WP_166529966.1">
    <property type="nucleotide sequence ID" value="NZ_JAGSOT010000007.1"/>
</dbReference>
<evidence type="ECO:0000256" key="2">
    <source>
        <dbReference type="SAM" id="Phobius"/>
    </source>
</evidence>
<evidence type="ECO:0000259" key="3">
    <source>
        <dbReference type="Pfam" id="PF05569"/>
    </source>
</evidence>
<feature type="compositionally biased region" description="Basic and acidic residues" evidence="1">
    <location>
        <begin position="352"/>
        <end position="362"/>
    </location>
</feature>
<gene>
    <name evidence="4" type="ORF">KCX74_03605</name>
</gene>
<keyword evidence="5" id="KW-1185">Reference proteome</keyword>
<comment type="caution">
    <text evidence="4">The sequence shown here is derived from an EMBL/GenBank/DDBJ whole genome shotgun (WGS) entry which is preliminary data.</text>
</comment>
<keyword evidence="2" id="KW-0812">Transmembrane</keyword>
<feature type="transmembrane region" description="Helical" evidence="2">
    <location>
        <begin position="296"/>
        <end position="318"/>
    </location>
</feature>
<organism evidence="4 5">
    <name type="scientific">Virgibacillus salarius</name>
    <dbReference type="NCBI Taxonomy" id="447199"/>
    <lineage>
        <taxon>Bacteria</taxon>
        <taxon>Bacillati</taxon>
        <taxon>Bacillota</taxon>
        <taxon>Bacilli</taxon>
        <taxon>Bacillales</taxon>
        <taxon>Bacillaceae</taxon>
        <taxon>Virgibacillus</taxon>
    </lineage>
</organism>
<dbReference type="Pfam" id="PF05569">
    <property type="entry name" value="Peptidase_M56"/>
    <property type="match status" value="1"/>
</dbReference>
<keyword evidence="2" id="KW-1133">Transmembrane helix</keyword>
<accession>A0A941DSX7</accession>
<dbReference type="EMBL" id="JAGSOT010000007">
    <property type="protein sequence ID" value="MBR7795126.1"/>
    <property type="molecule type" value="Genomic_DNA"/>
</dbReference>
<dbReference type="AlphaFoldDB" id="A0A941DSX7"/>
<feature type="domain" description="Peptidase M56" evidence="3">
    <location>
        <begin position="8"/>
        <end position="283"/>
    </location>
</feature>
<feature type="transmembrane region" description="Helical" evidence="2">
    <location>
        <begin position="44"/>
        <end position="63"/>
    </location>
</feature>
<feature type="transmembrane region" description="Helical" evidence="2">
    <location>
        <begin position="83"/>
        <end position="110"/>
    </location>
</feature>
<dbReference type="InterPro" id="IPR052173">
    <property type="entry name" value="Beta-lactam_resp_regulator"/>
</dbReference>
<reference evidence="4" key="1">
    <citation type="submission" date="2021-04" db="EMBL/GenBank/DDBJ databases">
        <title>Isolation and polyphasic classification of algal microorganism.</title>
        <authorList>
            <person name="Wang S."/>
        </authorList>
    </citation>
    <scope>NUCLEOTIDE SEQUENCE</scope>
    <source>
        <strain evidence="4">720a</strain>
    </source>
</reference>
<protein>
    <submittedName>
        <fullName evidence="4">M56 family metallopeptidase</fullName>
    </submittedName>
</protein>
<feature type="region of interest" description="Disordered" evidence="1">
    <location>
        <begin position="340"/>
        <end position="362"/>
    </location>
</feature>
<evidence type="ECO:0000313" key="4">
    <source>
        <dbReference type="EMBL" id="MBR7795126.1"/>
    </source>
</evidence>
<dbReference type="PANTHER" id="PTHR34978:SF3">
    <property type="entry name" value="SLR0241 PROTEIN"/>
    <property type="match status" value="1"/>
</dbReference>
<keyword evidence="2" id="KW-0472">Membrane</keyword>
<name>A0A941DSX7_9BACI</name>
<dbReference type="PANTHER" id="PTHR34978">
    <property type="entry name" value="POSSIBLE SENSOR-TRANSDUCER PROTEIN BLAR"/>
    <property type="match status" value="1"/>
</dbReference>
<evidence type="ECO:0000313" key="5">
    <source>
        <dbReference type="Proteomes" id="UP000675284"/>
    </source>
</evidence>
<sequence>MVEYLTIIIGLSIAGSSVLLFSLFITYLSKRTLSSKWYYRNRKLSLFFFLVPVFLVSDLLSVINSEDVTTQYIEQSIIFQPVLSLTTAFFQVVVVVWVIGVTISSLRFIYIFMRFTKKLKASCFSVPKENIVYDVLRKQMENMNLNSPVEIVFCRLNISPIIIGVFKPTIVLPMHDILPDELEMIIKHELIHYKRKDLWVKRAALLATILHWYNPFVYILQKEINKWSELSCDEDVVIKMSHRERKKYGETILNMIYRSNQETNPYLLGTFFATGQVNLRKRLLRILEAKKVSKSIVFLSFIIFIAIGSGSVVSANLIHKNINRVSEVVLFKAGIDKSTEEQEEGSNYEINSVKKSDESKFSREDWEEILKQVENGEIVLEDE</sequence>
<evidence type="ECO:0000256" key="1">
    <source>
        <dbReference type="SAM" id="MobiDB-lite"/>
    </source>
</evidence>
<feature type="transmembrane region" description="Helical" evidence="2">
    <location>
        <begin position="203"/>
        <end position="221"/>
    </location>
</feature>
<dbReference type="Proteomes" id="UP000675284">
    <property type="component" value="Unassembled WGS sequence"/>
</dbReference>
<dbReference type="InterPro" id="IPR008756">
    <property type="entry name" value="Peptidase_M56"/>
</dbReference>
<feature type="transmembrane region" description="Helical" evidence="2">
    <location>
        <begin position="6"/>
        <end position="28"/>
    </location>
</feature>
<dbReference type="CDD" id="cd07341">
    <property type="entry name" value="M56_BlaR1_MecR1_like"/>
    <property type="match status" value="1"/>
</dbReference>
<proteinExistence type="predicted"/>